<sequence>MSRRPTAAAHPTARCKLRWGQYVEVQARLAKNPKAGAQFVLPATGLTLAQHCICRTTLVPKLATPILPSDFRPVVASKVSPRLLTRFLSQRWSRLCPTTRYQFGFQERDGTAETTSLLHGILRHAISAPRSIVVAVLDVTKAFDSVNHGDPLCPLLFNCALSEAITYSDQQLGFDMAWTTVDSIAYADDLALFAKSPLRFQQRLDGLANNLTLAKCASFYVRALGQKKSACLRPCEVSIRRSPLNPRWYAGWAFKSTIEATADLVLCAEDSLSVVDIVVAGEDLMEIFYAETVHHYSTADVQENLRRILDRPTDFPISHESAILLSRGALHPRSEARLRLLGRSKLHFSDLCLMVVRGSLKAYDIYMHGAGGIVNS</sequence>
<dbReference type="AlphaFoldDB" id="A0A183TIK7"/>
<reference evidence="3" key="1">
    <citation type="submission" date="2016-06" db="UniProtKB">
        <authorList>
            <consortium name="WormBaseParasite"/>
        </authorList>
    </citation>
    <scope>IDENTIFICATION</scope>
</reference>
<dbReference type="WBParaSite" id="SSLN_0001692301-mRNA-1">
    <property type="protein sequence ID" value="SSLN_0001692301-mRNA-1"/>
    <property type="gene ID" value="SSLN_0001692301"/>
</dbReference>
<dbReference type="EMBL" id="UYSU01040935">
    <property type="protein sequence ID" value="VDM02691.1"/>
    <property type="molecule type" value="Genomic_DNA"/>
</dbReference>
<dbReference type="Proteomes" id="UP000275846">
    <property type="component" value="Unassembled WGS sequence"/>
</dbReference>
<reference evidence="1 2" key="2">
    <citation type="submission" date="2018-11" db="EMBL/GenBank/DDBJ databases">
        <authorList>
            <consortium name="Pathogen Informatics"/>
        </authorList>
    </citation>
    <scope>NUCLEOTIDE SEQUENCE [LARGE SCALE GENOMIC DNA]</scope>
    <source>
        <strain evidence="1 2">NST_G2</strain>
    </source>
</reference>
<evidence type="ECO:0000313" key="2">
    <source>
        <dbReference type="Proteomes" id="UP000275846"/>
    </source>
</evidence>
<accession>A0A183TIK7</accession>
<proteinExistence type="predicted"/>
<name>A0A183TIK7_SCHSO</name>
<keyword evidence="2" id="KW-1185">Reference proteome</keyword>
<evidence type="ECO:0000313" key="1">
    <source>
        <dbReference type="EMBL" id="VDM02691.1"/>
    </source>
</evidence>
<evidence type="ECO:0000313" key="3">
    <source>
        <dbReference type="WBParaSite" id="SSLN_0001692301-mRNA-1"/>
    </source>
</evidence>
<dbReference type="STRING" id="70667.A0A183TIK7"/>
<protein>
    <submittedName>
        <fullName evidence="3">Reverse transcriptase domain-containing protein</fullName>
    </submittedName>
</protein>
<dbReference type="OrthoDB" id="6285785at2759"/>
<gene>
    <name evidence="1" type="ORF">SSLN_LOCUS16305</name>
</gene>
<organism evidence="3">
    <name type="scientific">Schistocephalus solidus</name>
    <name type="common">Tapeworm</name>
    <dbReference type="NCBI Taxonomy" id="70667"/>
    <lineage>
        <taxon>Eukaryota</taxon>
        <taxon>Metazoa</taxon>
        <taxon>Spiralia</taxon>
        <taxon>Lophotrochozoa</taxon>
        <taxon>Platyhelminthes</taxon>
        <taxon>Cestoda</taxon>
        <taxon>Eucestoda</taxon>
        <taxon>Diphyllobothriidea</taxon>
        <taxon>Diphyllobothriidae</taxon>
        <taxon>Schistocephalus</taxon>
    </lineage>
</organism>